<sequence length="261" mass="24870">VTLTGSAATNQFAGDTSAAAGGFTGIQTLTGASGDTLTGITGEAATWTQTSYEKTGSTGETLTIAGIDTFQGAGLIDTFNIDGGTIASLSGGAGADEFNISAGSVTTVSGEDDGDAINITGGTVTDIDGGAGNDVLNLDVTIGGTAAGGLGDDELNIAGITGGQTVTLTGSAATNQFAGDTSAAAGGFTGIQTLTGASGDTLTGITGEAATWTQTSYEKTGSTGETLTIAGIDTFQGAGLIDTFNIDGGTIASLSGGAGAD</sequence>
<evidence type="ECO:0008006" key="2">
    <source>
        <dbReference type="Google" id="ProtNLM"/>
    </source>
</evidence>
<feature type="non-terminal residue" evidence="1">
    <location>
        <position position="261"/>
    </location>
</feature>
<proteinExistence type="predicted"/>
<evidence type="ECO:0000313" key="1">
    <source>
        <dbReference type="EMBL" id="GAG16319.1"/>
    </source>
</evidence>
<gene>
    <name evidence="1" type="ORF">S01H1_50572</name>
</gene>
<organism evidence="1">
    <name type="scientific">marine sediment metagenome</name>
    <dbReference type="NCBI Taxonomy" id="412755"/>
    <lineage>
        <taxon>unclassified sequences</taxon>
        <taxon>metagenomes</taxon>
        <taxon>ecological metagenomes</taxon>
    </lineage>
</organism>
<comment type="caution">
    <text evidence="1">The sequence shown here is derived from an EMBL/GenBank/DDBJ whole genome shotgun (WGS) entry which is preliminary data.</text>
</comment>
<feature type="non-terminal residue" evidence="1">
    <location>
        <position position="1"/>
    </location>
</feature>
<protein>
    <recommendedName>
        <fullName evidence="2">Calcium-binding protein</fullName>
    </recommendedName>
</protein>
<dbReference type="PRINTS" id="PR00313">
    <property type="entry name" value="CABNDNGRPT"/>
</dbReference>
<accession>X0VDR7</accession>
<dbReference type="EMBL" id="BARS01032590">
    <property type="protein sequence ID" value="GAG16319.1"/>
    <property type="molecule type" value="Genomic_DNA"/>
</dbReference>
<name>X0VDR7_9ZZZZ</name>
<reference evidence="1" key="1">
    <citation type="journal article" date="2014" name="Front. Microbiol.">
        <title>High frequency of phylogenetically diverse reductive dehalogenase-homologous genes in deep subseafloor sedimentary metagenomes.</title>
        <authorList>
            <person name="Kawai M."/>
            <person name="Futagami T."/>
            <person name="Toyoda A."/>
            <person name="Takaki Y."/>
            <person name="Nishi S."/>
            <person name="Hori S."/>
            <person name="Arai W."/>
            <person name="Tsubouchi T."/>
            <person name="Morono Y."/>
            <person name="Uchiyama I."/>
            <person name="Ito T."/>
            <person name="Fujiyama A."/>
            <person name="Inagaki F."/>
            <person name="Takami H."/>
        </authorList>
    </citation>
    <scope>NUCLEOTIDE SEQUENCE</scope>
    <source>
        <strain evidence="1">Expedition CK06-06</strain>
    </source>
</reference>
<dbReference type="AlphaFoldDB" id="X0VDR7"/>